<feature type="signal peptide" evidence="1">
    <location>
        <begin position="1"/>
        <end position="19"/>
    </location>
</feature>
<sequence length="134" mass="13903">MRTNRAMLFALAIVALVLAGSTQGSALAPRQLFRGLCDGDGKHNICCCYDVTGSTFKQRQLLAMMCNVCDTVIGNGITCAVGCQGGSCPAENPGVQRCADKDCYALLRGQPTTNQCNISPRPANGVGNGTTGGQ</sequence>
<keyword evidence="3" id="KW-1185">Reference proteome</keyword>
<gene>
    <name evidence="2" type="ORF">M427DRAFT_69932</name>
</gene>
<evidence type="ECO:0000256" key="1">
    <source>
        <dbReference type="SAM" id="SignalP"/>
    </source>
</evidence>
<feature type="chain" id="PRO_5007296158" evidence="1">
    <location>
        <begin position="20"/>
        <end position="134"/>
    </location>
</feature>
<evidence type="ECO:0000313" key="2">
    <source>
        <dbReference type="EMBL" id="KXS15568.1"/>
    </source>
</evidence>
<dbReference type="Proteomes" id="UP000070544">
    <property type="component" value="Unassembled WGS sequence"/>
</dbReference>
<proteinExistence type="predicted"/>
<accession>A0A139AFN2</accession>
<evidence type="ECO:0000313" key="3">
    <source>
        <dbReference type="Proteomes" id="UP000070544"/>
    </source>
</evidence>
<dbReference type="EMBL" id="KQ965761">
    <property type="protein sequence ID" value="KXS15568.1"/>
    <property type="molecule type" value="Genomic_DNA"/>
</dbReference>
<organism evidence="2 3">
    <name type="scientific">Gonapodya prolifera (strain JEL478)</name>
    <name type="common">Monoblepharis prolifera</name>
    <dbReference type="NCBI Taxonomy" id="1344416"/>
    <lineage>
        <taxon>Eukaryota</taxon>
        <taxon>Fungi</taxon>
        <taxon>Fungi incertae sedis</taxon>
        <taxon>Chytridiomycota</taxon>
        <taxon>Chytridiomycota incertae sedis</taxon>
        <taxon>Monoblepharidomycetes</taxon>
        <taxon>Monoblepharidales</taxon>
        <taxon>Gonapodyaceae</taxon>
        <taxon>Gonapodya</taxon>
    </lineage>
</organism>
<protein>
    <submittedName>
        <fullName evidence="2">Uncharacterized protein</fullName>
    </submittedName>
</protein>
<name>A0A139AFN2_GONPJ</name>
<keyword evidence="1" id="KW-0732">Signal</keyword>
<dbReference type="AlphaFoldDB" id="A0A139AFN2"/>
<reference evidence="2 3" key="1">
    <citation type="journal article" date="2015" name="Genome Biol. Evol.">
        <title>Phylogenomic analyses indicate that early fungi evolved digesting cell walls of algal ancestors of land plants.</title>
        <authorList>
            <person name="Chang Y."/>
            <person name="Wang S."/>
            <person name="Sekimoto S."/>
            <person name="Aerts A.L."/>
            <person name="Choi C."/>
            <person name="Clum A."/>
            <person name="LaButti K.M."/>
            <person name="Lindquist E.A."/>
            <person name="Yee Ngan C."/>
            <person name="Ohm R.A."/>
            <person name="Salamov A.A."/>
            <person name="Grigoriev I.V."/>
            <person name="Spatafora J.W."/>
            <person name="Berbee M.L."/>
        </authorList>
    </citation>
    <scope>NUCLEOTIDE SEQUENCE [LARGE SCALE GENOMIC DNA]</scope>
    <source>
        <strain evidence="2 3">JEL478</strain>
    </source>
</reference>